<dbReference type="Pfam" id="PF07690">
    <property type="entry name" value="MFS_1"/>
    <property type="match status" value="1"/>
</dbReference>
<keyword evidence="6 7" id="KW-0472">Membrane</keyword>
<keyword evidence="5 7" id="KW-1133">Transmembrane helix</keyword>
<evidence type="ECO:0000256" key="6">
    <source>
        <dbReference type="ARBA" id="ARBA00023136"/>
    </source>
</evidence>
<dbReference type="Gene3D" id="1.20.1250.20">
    <property type="entry name" value="MFS general substrate transporter like domains"/>
    <property type="match status" value="2"/>
</dbReference>
<dbReference type="HOGENOM" id="CLU_001265_5_1_9"/>
<evidence type="ECO:0000256" key="7">
    <source>
        <dbReference type="SAM" id="Phobius"/>
    </source>
</evidence>
<feature type="transmembrane region" description="Helical" evidence="7">
    <location>
        <begin position="235"/>
        <end position="256"/>
    </location>
</feature>
<dbReference type="GO" id="GO:0005886">
    <property type="term" value="C:plasma membrane"/>
    <property type="evidence" value="ECO:0007669"/>
    <property type="project" value="UniProtKB-SubCell"/>
</dbReference>
<feature type="transmembrane region" description="Helical" evidence="7">
    <location>
        <begin position="316"/>
        <end position="334"/>
    </location>
</feature>
<comment type="subcellular location">
    <subcellularLocation>
        <location evidence="1">Cell membrane</location>
        <topology evidence="1">Multi-pass membrane protein</topology>
    </subcellularLocation>
</comment>
<feature type="transmembrane region" description="Helical" evidence="7">
    <location>
        <begin position="373"/>
        <end position="397"/>
    </location>
</feature>
<evidence type="ECO:0000256" key="1">
    <source>
        <dbReference type="ARBA" id="ARBA00004651"/>
    </source>
</evidence>
<dbReference type="GO" id="GO:0022857">
    <property type="term" value="F:transmembrane transporter activity"/>
    <property type="evidence" value="ECO:0007669"/>
    <property type="project" value="InterPro"/>
</dbReference>
<dbReference type="SUPFAM" id="SSF103473">
    <property type="entry name" value="MFS general substrate transporter"/>
    <property type="match status" value="1"/>
</dbReference>
<dbReference type="InterPro" id="IPR036259">
    <property type="entry name" value="MFS_trans_sf"/>
</dbReference>
<dbReference type="PANTHER" id="PTHR11662">
    <property type="entry name" value="SOLUTE CARRIER FAMILY 17"/>
    <property type="match status" value="1"/>
</dbReference>
<feature type="transmembrane region" description="Helical" evidence="7">
    <location>
        <begin position="20"/>
        <end position="35"/>
    </location>
</feature>
<sequence>MGTKLDLNVEIMKPAGNKRYFAVFMVALMVGINYLDRVNFSVATPTIMQEFGLDAGQMGILMSAFFWSYTLTMLPIGGILNKFGPKHAITGAAAGWGLVTMLTGLASSFTHFFWVRILLGVTEAPGFPASARVVSVWTPIKERTFCSACFDCCARVGSAFAPPLVAWLILSYGWRASFVITGAIAVVYAFFWHFTYHEPDAHPTITKEELAYIRQDEIVTSEGAVESKPIPMLKLFLYPTVLKISIAYALYLYVWTTFNSWMPAYLMQARGLNLKQMGFAAMVPYIVAVVCELLGGVVFDKWKAKGATVTQLRRTGMGLAMLGSAVFIWLTMLASTATGAIMYLSLFMGIFAFGASNVWAIPGDIAPYGQAGGVGGVYNFVGNFGALFSPMVTGFFIASKYGYNGGFTVCCILAVIGAVLFMISDYTRLSPKLA</sequence>
<name>H5XUW3_9FIRM</name>
<evidence type="ECO:0000256" key="5">
    <source>
        <dbReference type="ARBA" id="ARBA00022989"/>
    </source>
</evidence>
<proteinExistence type="predicted"/>
<evidence type="ECO:0000256" key="3">
    <source>
        <dbReference type="ARBA" id="ARBA00022475"/>
    </source>
</evidence>
<dbReference type="eggNOG" id="COG2271">
    <property type="taxonomic scope" value="Bacteria"/>
</dbReference>
<dbReference type="AlphaFoldDB" id="H5XUW3"/>
<dbReference type="EMBL" id="CM001441">
    <property type="protein sequence ID" value="EHQ89415.1"/>
    <property type="molecule type" value="Genomic_DNA"/>
</dbReference>
<evidence type="ECO:0000259" key="8">
    <source>
        <dbReference type="PROSITE" id="PS50850"/>
    </source>
</evidence>
<keyword evidence="10" id="KW-1185">Reference proteome</keyword>
<dbReference type="PANTHER" id="PTHR11662:SF399">
    <property type="entry name" value="FI19708P1-RELATED"/>
    <property type="match status" value="1"/>
</dbReference>
<feature type="transmembrane region" description="Helical" evidence="7">
    <location>
        <begin position="276"/>
        <end position="295"/>
    </location>
</feature>
<evidence type="ECO:0000256" key="2">
    <source>
        <dbReference type="ARBA" id="ARBA00022448"/>
    </source>
</evidence>
<dbReference type="PIRSF" id="PIRSF002808">
    <property type="entry name" value="Hexose_phosphate_transp"/>
    <property type="match status" value="1"/>
</dbReference>
<feature type="transmembrane region" description="Helical" evidence="7">
    <location>
        <begin position="340"/>
        <end position="361"/>
    </location>
</feature>
<accession>H5XUW3</accession>
<reference evidence="9 10" key="1">
    <citation type="submission" date="2011-11" db="EMBL/GenBank/DDBJ databases">
        <title>The Noncontiguous Finished genome of Desulfosporosinus youngiae DSM 17734.</title>
        <authorList>
            <consortium name="US DOE Joint Genome Institute (JGI-PGF)"/>
            <person name="Lucas S."/>
            <person name="Han J."/>
            <person name="Lapidus A."/>
            <person name="Cheng J.-F."/>
            <person name="Goodwin L."/>
            <person name="Pitluck S."/>
            <person name="Peters L."/>
            <person name="Ovchinnikova G."/>
            <person name="Lu M."/>
            <person name="Land M.L."/>
            <person name="Hauser L."/>
            <person name="Pester M."/>
            <person name="Spring S."/>
            <person name="Ollivier B."/>
            <person name="Rattei T."/>
            <person name="Klenk H.-P."/>
            <person name="Wagner M."/>
            <person name="Loy A."/>
            <person name="Woyke T.J."/>
        </authorList>
    </citation>
    <scope>NUCLEOTIDE SEQUENCE [LARGE SCALE GENOMIC DNA]</scope>
    <source>
        <strain evidence="9 10">DSM 17734</strain>
    </source>
</reference>
<dbReference type="PROSITE" id="PS50850">
    <property type="entry name" value="MFS"/>
    <property type="match status" value="1"/>
</dbReference>
<dbReference type="InterPro" id="IPR000849">
    <property type="entry name" value="Sugar_P_transporter"/>
</dbReference>
<feature type="domain" description="Major facilitator superfamily (MFS) profile" evidence="8">
    <location>
        <begin position="22"/>
        <end position="429"/>
    </location>
</feature>
<keyword evidence="4 7" id="KW-0812">Transmembrane</keyword>
<feature type="transmembrane region" description="Helical" evidence="7">
    <location>
        <begin position="92"/>
        <end position="114"/>
    </location>
</feature>
<evidence type="ECO:0000313" key="9">
    <source>
        <dbReference type="EMBL" id="EHQ89415.1"/>
    </source>
</evidence>
<dbReference type="OrthoDB" id="6360at2"/>
<evidence type="ECO:0000256" key="4">
    <source>
        <dbReference type="ARBA" id="ARBA00022692"/>
    </source>
</evidence>
<dbReference type="RefSeq" id="WP_007783077.1">
    <property type="nucleotide sequence ID" value="NZ_CM001441.1"/>
</dbReference>
<dbReference type="InterPro" id="IPR020846">
    <property type="entry name" value="MFS_dom"/>
</dbReference>
<dbReference type="Proteomes" id="UP000005104">
    <property type="component" value="Chromosome"/>
</dbReference>
<dbReference type="CDD" id="cd17319">
    <property type="entry name" value="MFS_ExuT_GudP_like"/>
    <property type="match status" value="1"/>
</dbReference>
<protein>
    <submittedName>
        <fullName evidence="9">Sugar phosphate permease</fullName>
    </submittedName>
</protein>
<keyword evidence="3" id="KW-1003">Cell membrane</keyword>
<dbReference type="InterPro" id="IPR050382">
    <property type="entry name" value="MFS_Na/Anion_cotransporter"/>
</dbReference>
<feature type="transmembrane region" description="Helical" evidence="7">
    <location>
        <begin position="55"/>
        <end position="80"/>
    </location>
</feature>
<feature type="transmembrane region" description="Helical" evidence="7">
    <location>
        <begin position="403"/>
        <end position="423"/>
    </location>
</feature>
<gene>
    <name evidence="9" type="ORF">DesyoDRAFT_2335</name>
</gene>
<organism evidence="9 10">
    <name type="scientific">Desulfosporosinus youngiae DSM 17734</name>
    <dbReference type="NCBI Taxonomy" id="768710"/>
    <lineage>
        <taxon>Bacteria</taxon>
        <taxon>Bacillati</taxon>
        <taxon>Bacillota</taxon>
        <taxon>Clostridia</taxon>
        <taxon>Eubacteriales</taxon>
        <taxon>Desulfitobacteriaceae</taxon>
        <taxon>Desulfosporosinus</taxon>
    </lineage>
</organism>
<dbReference type="InterPro" id="IPR011701">
    <property type="entry name" value="MFS"/>
</dbReference>
<feature type="transmembrane region" description="Helical" evidence="7">
    <location>
        <begin position="172"/>
        <end position="191"/>
    </location>
</feature>
<dbReference type="STRING" id="768710.DesyoDRAFT_2335"/>
<keyword evidence="2" id="KW-0813">Transport</keyword>
<evidence type="ECO:0000313" key="10">
    <source>
        <dbReference type="Proteomes" id="UP000005104"/>
    </source>
</evidence>